<dbReference type="Proteomes" id="UP000187059">
    <property type="component" value="Plasmid pPABY4"/>
</dbReference>
<dbReference type="PROSITE" id="PS00166">
    <property type="entry name" value="ENOYL_COA_HYDRATASE"/>
    <property type="match status" value="1"/>
</dbReference>
<dbReference type="PANTHER" id="PTHR11941">
    <property type="entry name" value="ENOYL-COA HYDRATASE-RELATED"/>
    <property type="match status" value="1"/>
</dbReference>
<dbReference type="Pfam" id="PF00378">
    <property type="entry name" value="ECH_1"/>
    <property type="match status" value="1"/>
</dbReference>
<accession>A0A1P8V112</accession>
<proteinExistence type="inferred from homology"/>
<gene>
    <name evidence="4" type="ORF">Ga0080574_TMP5060</name>
</gene>
<reference evidence="4 5" key="1">
    <citation type="submission" date="2016-04" db="EMBL/GenBank/DDBJ databases">
        <title>Deep-sea bacteria in the southern Pacific.</title>
        <authorList>
            <person name="Tang K."/>
        </authorList>
    </citation>
    <scope>NUCLEOTIDE SEQUENCE [LARGE SCALE GENOMIC DNA]</scope>
    <source>
        <strain evidence="4 5">JLT2014</strain>
        <plasmid evidence="5">ppaby4</plasmid>
    </source>
</reference>
<dbReference type="InterPro" id="IPR001753">
    <property type="entry name" value="Enoyl-CoA_hydra/iso"/>
</dbReference>
<dbReference type="Gene3D" id="3.90.226.10">
    <property type="entry name" value="2-enoyl-CoA Hydratase, Chain A, domain 1"/>
    <property type="match status" value="1"/>
</dbReference>
<dbReference type="GO" id="GO:0016829">
    <property type="term" value="F:lyase activity"/>
    <property type="evidence" value="ECO:0007669"/>
    <property type="project" value="UniProtKB-KW"/>
</dbReference>
<dbReference type="KEGG" id="paby:Ga0080574_TMP5060"/>
<dbReference type="InterPro" id="IPR014748">
    <property type="entry name" value="Enoyl-CoA_hydra_C"/>
</dbReference>
<dbReference type="AlphaFoldDB" id="A0A1P8V112"/>
<organism evidence="4 5">
    <name type="scientific">Salipiger abyssi</name>
    <dbReference type="NCBI Taxonomy" id="1250539"/>
    <lineage>
        <taxon>Bacteria</taxon>
        <taxon>Pseudomonadati</taxon>
        <taxon>Pseudomonadota</taxon>
        <taxon>Alphaproteobacteria</taxon>
        <taxon>Rhodobacterales</taxon>
        <taxon>Roseobacteraceae</taxon>
        <taxon>Salipiger</taxon>
    </lineage>
</organism>
<dbReference type="InterPro" id="IPR029045">
    <property type="entry name" value="ClpP/crotonase-like_dom_sf"/>
</dbReference>
<keyword evidence="4" id="KW-0614">Plasmid</keyword>
<dbReference type="InterPro" id="IPR018376">
    <property type="entry name" value="Enoyl-CoA_hyd/isom_CS"/>
</dbReference>
<comment type="similarity">
    <text evidence="1 3">Belongs to the enoyl-CoA hydratase/isomerase family.</text>
</comment>
<evidence type="ECO:0000313" key="5">
    <source>
        <dbReference type="Proteomes" id="UP000187059"/>
    </source>
</evidence>
<name>A0A1P8V112_9RHOB</name>
<evidence type="ECO:0000256" key="3">
    <source>
        <dbReference type="RuleBase" id="RU003707"/>
    </source>
</evidence>
<dbReference type="PANTHER" id="PTHR11941:SF133">
    <property type="entry name" value="1,2-EPOXYPHENYLACETYL-COA ISOMERASE"/>
    <property type="match status" value="1"/>
</dbReference>
<dbReference type="GO" id="GO:0006635">
    <property type="term" value="P:fatty acid beta-oxidation"/>
    <property type="evidence" value="ECO:0007669"/>
    <property type="project" value="TreeGrafter"/>
</dbReference>
<evidence type="ECO:0000313" key="4">
    <source>
        <dbReference type="EMBL" id="APZ55342.1"/>
    </source>
</evidence>
<dbReference type="CDD" id="cd06558">
    <property type="entry name" value="crotonase-like"/>
    <property type="match status" value="1"/>
</dbReference>
<dbReference type="EMBL" id="CP015095">
    <property type="protein sequence ID" value="APZ55342.1"/>
    <property type="molecule type" value="Genomic_DNA"/>
</dbReference>
<sequence>MSDATPDELLFTVENGVATITINRPDKRNSFHDDMVRQWVAWLEECKTRDDVKVIVFTGTETSFSAGGDTSRFKGKSEQTPLQAKAGMVENTQSLARKVAEIDKPVIAAINGMAVGGGLDVALMCDVRLMASSARVAETYAKMGLIPGVGGAWFLPRIIGTAAALDMFWTSRWVAADEALSLGLVNRVFPDDTFRAEVKAYAEQIAEAAPLSVRFIKRMVYQGLNADLHSHLDTLSSHIALVRTSADHKEAVAAFKEKRKPSFTGN</sequence>
<dbReference type="OrthoDB" id="9807606at2"/>
<geneLocation type="plasmid" evidence="5">
    <name>ppaby4</name>
</geneLocation>
<evidence type="ECO:0000256" key="1">
    <source>
        <dbReference type="ARBA" id="ARBA00005254"/>
    </source>
</evidence>
<dbReference type="Gene3D" id="1.10.12.10">
    <property type="entry name" value="Lyase 2-enoyl-coa Hydratase, Chain A, domain 2"/>
    <property type="match status" value="1"/>
</dbReference>
<keyword evidence="5" id="KW-1185">Reference proteome</keyword>
<keyword evidence="2" id="KW-0456">Lyase</keyword>
<protein>
    <submittedName>
        <fullName evidence="4">Enoyl-CoA hydratase/carnithine racemase</fullName>
    </submittedName>
</protein>
<evidence type="ECO:0000256" key="2">
    <source>
        <dbReference type="ARBA" id="ARBA00023239"/>
    </source>
</evidence>
<dbReference type="SUPFAM" id="SSF52096">
    <property type="entry name" value="ClpP/crotonase"/>
    <property type="match status" value="1"/>
</dbReference>
<dbReference type="RefSeq" id="WP_076706272.1">
    <property type="nucleotide sequence ID" value="NZ_CP015095.1"/>
</dbReference>